<evidence type="ECO:0000256" key="4">
    <source>
        <dbReference type="ARBA" id="ARBA00022989"/>
    </source>
</evidence>
<proteinExistence type="inferred from homology"/>
<name>A0A820PJ05_9BILA</name>
<evidence type="ECO:0000313" key="8">
    <source>
        <dbReference type="Proteomes" id="UP000663868"/>
    </source>
</evidence>
<feature type="non-terminal residue" evidence="7">
    <location>
        <position position="1"/>
    </location>
</feature>
<reference evidence="7" key="1">
    <citation type="submission" date="2021-02" db="EMBL/GenBank/DDBJ databases">
        <authorList>
            <person name="Nowell W R."/>
        </authorList>
    </citation>
    <scope>NUCLEOTIDE SEQUENCE</scope>
</reference>
<evidence type="ECO:0000256" key="2">
    <source>
        <dbReference type="ARBA" id="ARBA00009172"/>
    </source>
</evidence>
<organism evidence="7 8">
    <name type="scientific">Adineta steineri</name>
    <dbReference type="NCBI Taxonomy" id="433720"/>
    <lineage>
        <taxon>Eukaryota</taxon>
        <taxon>Metazoa</taxon>
        <taxon>Spiralia</taxon>
        <taxon>Gnathifera</taxon>
        <taxon>Rotifera</taxon>
        <taxon>Eurotatoria</taxon>
        <taxon>Bdelloidea</taxon>
        <taxon>Adinetida</taxon>
        <taxon>Adinetidae</taxon>
        <taxon>Adineta</taxon>
    </lineage>
</organism>
<dbReference type="EMBL" id="CAJOBB010025266">
    <property type="protein sequence ID" value="CAF4407215.1"/>
    <property type="molecule type" value="Genomic_DNA"/>
</dbReference>
<evidence type="ECO:0000256" key="6">
    <source>
        <dbReference type="SAM" id="Phobius"/>
    </source>
</evidence>
<comment type="subcellular location">
    <subcellularLocation>
        <location evidence="1">Membrane</location>
        <topology evidence="1">Multi-pass membrane protein</topology>
    </subcellularLocation>
</comment>
<dbReference type="GO" id="GO:0016020">
    <property type="term" value="C:membrane"/>
    <property type="evidence" value="ECO:0007669"/>
    <property type="project" value="UniProtKB-SubCell"/>
</dbReference>
<evidence type="ECO:0000256" key="5">
    <source>
        <dbReference type="ARBA" id="ARBA00023136"/>
    </source>
</evidence>
<gene>
    <name evidence="7" type="ORF">KXQ929_LOCUS51367</name>
</gene>
<evidence type="ECO:0000256" key="1">
    <source>
        <dbReference type="ARBA" id="ARBA00004141"/>
    </source>
</evidence>
<keyword evidence="5 6" id="KW-0472">Membrane</keyword>
<dbReference type="PANTHER" id="PTHR19444">
    <property type="entry name" value="UNC-93 RELATED"/>
    <property type="match status" value="1"/>
</dbReference>
<dbReference type="Proteomes" id="UP000663868">
    <property type="component" value="Unassembled WGS sequence"/>
</dbReference>
<keyword evidence="3 6" id="KW-0812">Transmembrane</keyword>
<sequence length="161" mass="18027">ISFVLIFLPYLVAQTFQTSSDYAKDGAFAVGIIYIVFCLANLALSQNITQLLGLRITFIVSSLTYLLFIAANIKYIKWVLYISAFLVGLGAALIWTAQGAYVAIATNKYEQVNNLEPSSRQGFTNGMFFGIFSCNRVLGNLLASFLFHRKYNEWIIFTVMS</sequence>
<feature type="transmembrane region" description="Helical" evidence="6">
    <location>
        <begin position="126"/>
        <end position="147"/>
    </location>
</feature>
<dbReference type="InterPro" id="IPR051951">
    <property type="entry name" value="UNC-93_regulatory"/>
</dbReference>
<dbReference type="AlphaFoldDB" id="A0A820PJ05"/>
<feature type="non-terminal residue" evidence="7">
    <location>
        <position position="161"/>
    </location>
</feature>
<dbReference type="PANTHER" id="PTHR19444:SF13">
    <property type="entry name" value="PROTEIN UNC-93 HOMOLOG A"/>
    <property type="match status" value="1"/>
</dbReference>
<evidence type="ECO:0000313" key="7">
    <source>
        <dbReference type="EMBL" id="CAF4407215.1"/>
    </source>
</evidence>
<feature type="transmembrane region" description="Helical" evidence="6">
    <location>
        <begin position="26"/>
        <end position="44"/>
    </location>
</feature>
<evidence type="ECO:0000256" key="3">
    <source>
        <dbReference type="ARBA" id="ARBA00022692"/>
    </source>
</evidence>
<comment type="similarity">
    <text evidence="2">Belongs to the unc-93 family.</text>
</comment>
<protein>
    <submittedName>
        <fullName evidence="7">Uncharacterized protein</fullName>
    </submittedName>
</protein>
<comment type="caution">
    <text evidence="7">The sequence shown here is derived from an EMBL/GenBank/DDBJ whole genome shotgun (WGS) entry which is preliminary data.</text>
</comment>
<dbReference type="Pfam" id="PF05978">
    <property type="entry name" value="UNC-93"/>
    <property type="match status" value="1"/>
</dbReference>
<keyword evidence="4 6" id="KW-1133">Transmembrane helix</keyword>
<dbReference type="InterPro" id="IPR010291">
    <property type="entry name" value="Ion_channel_UNC-93"/>
</dbReference>
<dbReference type="SUPFAM" id="SSF103473">
    <property type="entry name" value="MFS general substrate transporter"/>
    <property type="match status" value="1"/>
</dbReference>
<dbReference type="Gene3D" id="1.20.1250.20">
    <property type="entry name" value="MFS general substrate transporter like domains"/>
    <property type="match status" value="1"/>
</dbReference>
<accession>A0A820PJ05</accession>
<feature type="transmembrane region" description="Helical" evidence="6">
    <location>
        <begin position="50"/>
        <end position="71"/>
    </location>
</feature>
<dbReference type="InterPro" id="IPR036259">
    <property type="entry name" value="MFS_trans_sf"/>
</dbReference>
<feature type="transmembrane region" description="Helical" evidence="6">
    <location>
        <begin position="78"/>
        <end position="106"/>
    </location>
</feature>